<dbReference type="InterPro" id="IPR005114">
    <property type="entry name" value="Helicase_assoc"/>
</dbReference>
<dbReference type="GO" id="GO:0005829">
    <property type="term" value="C:cytosol"/>
    <property type="evidence" value="ECO:0007669"/>
    <property type="project" value="TreeGrafter"/>
</dbReference>
<evidence type="ECO:0000313" key="4">
    <source>
        <dbReference type="Proteomes" id="UP000198582"/>
    </source>
</evidence>
<dbReference type="SUPFAM" id="SSF52540">
    <property type="entry name" value="P-loop containing nucleoside triphosphate hydrolases"/>
    <property type="match status" value="1"/>
</dbReference>
<accession>A0A1H8YQU7</accession>
<feature type="domain" description="Helicase C-terminal" evidence="2">
    <location>
        <begin position="249"/>
        <end position="414"/>
    </location>
</feature>
<dbReference type="Gene3D" id="6.10.140.530">
    <property type="match status" value="1"/>
</dbReference>
<dbReference type="EMBL" id="FOEF01000030">
    <property type="protein sequence ID" value="SEP53728.1"/>
    <property type="molecule type" value="Genomic_DNA"/>
</dbReference>
<dbReference type="GO" id="GO:0016787">
    <property type="term" value="F:hydrolase activity"/>
    <property type="evidence" value="ECO:0007669"/>
    <property type="project" value="InterPro"/>
</dbReference>
<evidence type="ECO:0000259" key="1">
    <source>
        <dbReference type="PROSITE" id="PS51192"/>
    </source>
</evidence>
<dbReference type="PROSITE" id="PS51192">
    <property type="entry name" value="HELICASE_ATP_BIND_1"/>
    <property type="match status" value="1"/>
</dbReference>
<dbReference type="InterPro" id="IPR001650">
    <property type="entry name" value="Helicase_C-like"/>
</dbReference>
<evidence type="ECO:0000313" key="3">
    <source>
        <dbReference type="EMBL" id="SEP53728.1"/>
    </source>
</evidence>
<feature type="domain" description="Helicase ATP-binding" evidence="1">
    <location>
        <begin position="1"/>
        <end position="180"/>
    </location>
</feature>
<dbReference type="CDD" id="cd18785">
    <property type="entry name" value="SF2_C"/>
    <property type="match status" value="1"/>
</dbReference>
<protein>
    <submittedName>
        <fullName evidence="3">Helicase associated domain-containing protein</fullName>
    </submittedName>
</protein>
<dbReference type="InterPro" id="IPR006935">
    <property type="entry name" value="Helicase/UvrB_N"/>
</dbReference>
<dbReference type="AlphaFoldDB" id="A0A1H8YQU7"/>
<proteinExistence type="predicted"/>
<evidence type="ECO:0000259" key="2">
    <source>
        <dbReference type="PROSITE" id="PS51194"/>
    </source>
</evidence>
<dbReference type="PANTHER" id="PTHR47396:SF1">
    <property type="entry name" value="ATP-DEPENDENT HELICASE IRC3-RELATED"/>
    <property type="match status" value="1"/>
</dbReference>
<sequence>MACGTGKTGVGKAVADELAADTALVVVPTLELLAQTAREYVAYGYTGRLLAVCSDADVLTGATAADSSDLAEELSGTAAHVSTRPDELSAAAEAPGRLVVFSTFASLPVIAAAHREHQLGPWPLIVVDEAHRSAGHKGKAWHAIHDDRTIPATRRLYMTATPRIMNSSVDESVSMDDPQVFGREAYRLPFAEAIDAGLLADYRVVVSMVTDAEIAALTDSHLVDVDGSTMPAQMLAAQIALLKASHEYGLGRIISYHHRVASAARFATMLPRTADLLAQDLMPSAQLTANWVSGEMTGPQRRAILAQLNNPGQDTVVIANARVLTEGVDVPDLDAVLFADQRSSPIDIVQAIGRALRTGGKPHKTAYVVIPVIVHADEDPAAVLESSPFSLVWQIVRALRAHDERLASWLDTSRSRAARTGSHATAQLGELPSWLLMHGSDVPAQFAHAITVRTVETGSSTWWENYGLAEDYFRRTGHLHPDKETDPELYRFVTNNRTRRKSGIVTADRVAALDRIGMVWDKRTANVEDHWRVLMAACKSYHDIHGDLRVHSAFRMPDNNFPLGSRLATVRGMARKDPESVPVDVKQQLDEWGIAWHKLDAKFAEFLEHLSHWRERGGDQDLDAGELCCDHYPLGARIKQKRNSHQQGRMPASQRKTLERSGLIMEIREYREDKLLAACDRWLDARRSDGVAAPVLNVPDDFIDSTGFRLGPALEYQRVQYARSLRDGQGGKPRSVDSDLVAELERRGMVWRRVAVRREVAEAELADLRTRAGLDQVQAVIKLINQGVTRCSIADGLGILSATLGYRISQVERGTWTGQIRV</sequence>
<dbReference type="GO" id="GO:0003677">
    <property type="term" value="F:DNA binding"/>
    <property type="evidence" value="ECO:0007669"/>
    <property type="project" value="InterPro"/>
</dbReference>
<dbReference type="Pfam" id="PF04851">
    <property type="entry name" value="ResIII"/>
    <property type="match status" value="1"/>
</dbReference>
<dbReference type="InterPro" id="IPR050742">
    <property type="entry name" value="Helicase_Restrict-Modif_Enz"/>
</dbReference>
<name>A0A1H8YQU7_9PSEU</name>
<dbReference type="InterPro" id="IPR027417">
    <property type="entry name" value="P-loop_NTPase"/>
</dbReference>
<reference evidence="3 4" key="1">
    <citation type="submission" date="2016-10" db="EMBL/GenBank/DDBJ databases">
        <authorList>
            <person name="de Groot N.N."/>
        </authorList>
    </citation>
    <scope>NUCLEOTIDE SEQUENCE [LARGE SCALE GENOMIC DNA]</scope>
    <source>
        <strain evidence="3 4">DSM 44993</strain>
    </source>
</reference>
<dbReference type="PANTHER" id="PTHR47396">
    <property type="entry name" value="TYPE I RESTRICTION ENZYME ECOKI R PROTEIN"/>
    <property type="match status" value="1"/>
</dbReference>
<dbReference type="Gene3D" id="3.40.50.300">
    <property type="entry name" value="P-loop containing nucleotide triphosphate hydrolases"/>
    <property type="match status" value="2"/>
</dbReference>
<dbReference type="InterPro" id="IPR014001">
    <property type="entry name" value="Helicase_ATP-bd"/>
</dbReference>
<dbReference type="Pfam" id="PF00271">
    <property type="entry name" value="Helicase_C"/>
    <property type="match status" value="1"/>
</dbReference>
<dbReference type="SMART" id="SM00490">
    <property type="entry name" value="HELICc"/>
    <property type="match status" value="1"/>
</dbReference>
<dbReference type="PROSITE" id="PS51194">
    <property type="entry name" value="HELICASE_CTER"/>
    <property type="match status" value="1"/>
</dbReference>
<dbReference type="Pfam" id="PF03457">
    <property type="entry name" value="HA"/>
    <property type="match status" value="1"/>
</dbReference>
<organism evidence="3 4">
    <name type="scientific">Amycolatopsis saalfeldensis</name>
    <dbReference type="NCBI Taxonomy" id="394193"/>
    <lineage>
        <taxon>Bacteria</taxon>
        <taxon>Bacillati</taxon>
        <taxon>Actinomycetota</taxon>
        <taxon>Actinomycetes</taxon>
        <taxon>Pseudonocardiales</taxon>
        <taxon>Pseudonocardiaceae</taxon>
        <taxon>Amycolatopsis</taxon>
    </lineage>
</organism>
<gene>
    <name evidence="3" type="ORF">SAMN04489732_13030</name>
</gene>
<dbReference type="STRING" id="394193.SAMN04489732_13030"/>
<dbReference type="Proteomes" id="UP000198582">
    <property type="component" value="Unassembled WGS sequence"/>
</dbReference>
<keyword evidence="4" id="KW-1185">Reference proteome</keyword>
<dbReference type="GO" id="GO:0005524">
    <property type="term" value="F:ATP binding"/>
    <property type="evidence" value="ECO:0007669"/>
    <property type="project" value="InterPro"/>
</dbReference>